<organism evidence="1 3">
    <name type="scientific">Geotrichum candidum</name>
    <name type="common">Oospora lactis</name>
    <name type="synonym">Dipodascus geotrichum</name>
    <dbReference type="NCBI Taxonomy" id="1173061"/>
    <lineage>
        <taxon>Eukaryota</taxon>
        <taxon>Fungi</taxon>
        <taxon>Dikarya</taxon>
        <taxon>Ascomycota</taxon>
        <taxon>Saccharomycotina</taxon>
        <taxon>Dipodascomycetes</taxon>
        <taxon>Dipodascales</taxon>
        <taxon>Dipodascaceae</taxon>
        <taxon>Geotrichum</taxon>
    </lineage>
</organism>
<accession>A0A0J9XK70</accession>
<evidence type="ECO:0000313" key="3">
    <source>
        <dbReference type="Proteomes" id="UP000242525"/>
    </source>
</evidence>
<reference evidence="2" key="2">
    <citation type="journal article" date="2020" name="Front. Microbiol.">
        <title>Phenotypic and Genetic Characterization of the Cheese Ripening Yeast Geotrichum candidum.</title>
        <authorList>
            <person name="Perkins V."/>
            <person name="Vignola S."/>
            <person name="Lessard M.H."/>
            <person name="Plante P.L."/>
            <person name="Corbeil J."/>
            <person name="Dugat-Bony E."/>
            <person name="Frenette M."/>
            <person name="Labrie S."/>
        </authorList>
    </citation>
    <scope>NUCLEOTIDE SEQUENCE</scope>
    <source>
        <strain evidence="2">LMA-70</strain>
    </source>
</reference>
<name>A0A0J9XK70_GEOCN</name>
<protein>
    <submittedName>
        <fullName evidence="1">Uncharacterized protein</fullName>
    </submittedName>
</protein>
<dbReference type="Proteomes" id="UP000242525">
    <property type="component" value="Unassembled WGS sequence"/>
</dbReference>
<evidence type="ECO:0000313" key="2">
    <source>
        <dbReference type="EMBL" id="KAF5097895.1"/>
    </source>
</evidence>
<dbReference type="EMBL" id="CCBN010000025">
    <property type="protein sequence ID" value="CDO57804.1"/>
    <property type="molecule type" value="Genomic_DNA"/>
</dbReference>
<gene>
    <name evidence="1" type="ORF">BN980_GECA25s00846g</name>
    <name evidence="2" type="ORF">DV451_003636</name>
</gene>
<comment type="caution">
    <text evidence="1">The sequence shown here is derived from an EMBL/GenBank/DDBJ whole genome shotgun (WGS) entry which is preliminary data.</text>
</comment>
<dbReference type="EMBL" id="QQZK01000083">
    <property type="protein sequence ID" value="KAF5097895.1"/>
    <property type="molecule type" value="Genomic_DNA"/>
</dbReference>
<dbReference type="Proteomes" id="UP000750522">
    <property type="component" value="Unassembled WGS sequence"/>
</dbReference>
<reference evidence="1 3" key="1">
    <citation type="submission" date="2014-03" db="EMBL/GenBank/DDBJ databases">
        <authorList>
            <person name="Casaregola S."/>
        </authorList>
    </citation>
    <scope>NUCLEOTIDE SEQUENCE [LARGE SCALE GENOMIC DNA]</scope>
    <source>
        <strain evidence="1 3">CLIB 918</strain>
    </source>
</reference>
<sequence length="307" mass="34232">MAEEDNEFVLTPPPVPVTAQRHMFTPESRKALLREVVRLQPYKNPLLWDAVTNKYGWWCYKNISPARKTVPKDRLRKKVKLIIAKFGGELKNEDVGEEGGPYDSETLGLIEEVVKQFTESVELGQVRRNSRPNNKREYSPTNDTRFRIVPAEDANVRNGLLEHVNKRVRLSEGLAENGDFAETVASAASATILQKIPELIEAIHTSNTGNNKLDNESLRELGASFGASFAKSFSSSFETAVNKIINQVFDRISIKEPKVEATDEVKVGEPTELQIADTIVAKTPEPEIETEEKDDIAEAAVAVVQNS</sequence>
<reference evidence="2" key="3">
    <citation type="submission" date="2020-01" db="EMBL/GenBank/DDBJ databases">
        <authorList>
            <person name="Perkins V."/>
            <person name="Lessard M.-H."/>
            <person name="Dugat-Bony E."/>
            <person name="Frenette M."/>
            <person name="Labrie S."/>
        </authorList>
    </citation>
    <scope>NUCLEOTIDE SEQUENCE</scope>
    <source>
        <strain evidence="2">LMA-70</strain>
    </source>
</reference>
<dbReference type="AlphaFoldDB" id="A0A0J9XK70"/>
<keyword evidence="3" id="KW-1185">Reference proteome</keyword>
<dbReference type="OrthoDB" id="10318335at2759"/>
<proteinExistence type="predicted"/>
<evidence type="ECO:0000313" key="1">
    <source>
        <dbReference type="EMBL" id="CDO57804.1"/>
    </source>
</evidence>